<evidence type="ECO:0000313" key="2">
    <source>
        <dbReference type="Proteomes" id="UP001139408"/>
    </source>
</evidence>
<gene>
    <name evidence="1" type="ORF">L2749_09255</name>
</gene>
<protein>
    <submittedName>
        <fullName evidence="1">DUF3083 family protein</fullName>
    </submittedName>
</protein>
<evidence type="ECO:0000313" key="1">
    <source>
        <dbReference type="EMBL" id="MCL1105448.1"/>
    </source>
</evidence>
<comment type="caution">
    <text evidence="1">The sequence shown here is derived from an EMBL/GenBank/DDBJ whole genome shotgun (WGS) entry which is preliminary data.</text>
</comment>
<reference evidence="1" key="1">
    <citation type="submission" date="2022-01" db="EMBL/GenBank/DDBJ databases">
        <title>Whole genome-based taxonomy of the Shewanellaceae.</title>
        <authorList>
            <person name="Martin-Rodriguez A.J."/>
        </authorList>
    </citation>
    <scope>NUCLEOTIDE SEQUENCE</scope>
    <source>
        <strain evidence="1">DSM 23803</strain>
    </source>
</reference>
<organism evidence="1 2">
    <name type="scientific">Shewanella algicola</name>
    <dbReference type="NCBI Taxonomy" id="640633"/>
    <lineage>
        <taxon>Bacteria</taxon>
        <taxon>Pseudomonadati</taxon>
        <taxon>Pseudomonadota</taxon>
        <taxon>Gammaproteobacteria</taxon>
        <taxon>Alteromonadales</taxon>
        <taxon>Shewanellaceae</taxon>
        <taxon>Shewanella</taxon>
    </lineage>
</organism>
<dbReference type="EMBL" id="JAKILJ010000017">
    <property type="protein sequence ID" value="MCL1105448.1"/>
    <property type="molecule type" value="Genomic_DNA"/>
</dbReference>
<dbReference type="Pfam" id="PF11281">
    <property type="entry name" value="DUF3083"/>
    <property type="match status" value="1"/>
</dbReference>
<proteinExistence type="predicted"/>
<dbReference type="AlphaFoldDB" id="A0A9X1ZE79"/>
<dbReference type="InterPro" id="IPR021433">
    <property type="entry name" value="DUF3083"/>
</dbReference>
<keyword evidence="2" id="KW-1185">Reference proteome</keyword>
<accession>A0A9X1ZE79</accession>
<sequence>MSVSRQKKVYLPSATRKNQYITIGFPLTDEYLSKYSSLENCYDEFSKLVYQLAEKQELYNVHVVTTDKLPMVRFHSEAYSLSSNEQLRFFYNPAYHEANSLHSTPGFRARKLRIVFLATGADLRSNAAGFHNKVKQFITELAPLLPVQDVPIKIRDHQHISYDFFAKAKGLKETYGYKLRAVDSRYQRRHCELPENVSTLNYVTINIPVDRRIKKQLLANDNVDFDSIYQNVYDKFVDATKSKQLKRVAMVANGKLPLVRNSKYEQLTSTDEFQMIGFDPHAQSPDPIGHWDSSKLVDVFRFVIVAGKSDETDEGYGRFMNQVEDALRVFTQAFDIDKEHVDVTLRFHQHISYKAQ</sequence>
<dbReference type="Proteomes" id="UP001139408">
    <property type="component" value="Unassembled WGS sequence"/>
</dbReference>
<name>A0A9X1ZE79_9GAMM</name>
<dbReference type="RefSeq" id="WP_188924996.1">
    <property type="nucleotide sequence ID" value="NZ_BMQI01000017.1"/>
</dbReference>